<evidence type="ECO:0000256" key="7">
    <source>
        <dbReference type="ARBA" id="ARBA00022741"/>
    </source>
</evidence>
<comment type="catalytic activity">
    <reaction evidence="11">
        <text>L-threonyl-[protein] + ATP = O-phospho-L-threonyl-[protein] + ADP + H(+)</text>
        <dbReference type="Rhea" id="RHEA:46608"/>
        <dbReference type="Rhea" id="RHEA-COMP:11060"/>
        <dbReference type="Rhea" id="RHEA-COMP:11605"/>
        <dbReference type="ChEBI" id="CHEBI:15378"/>
        <dbReference type="ChEBI" id="CHEBI:30013"/>
        <dbReference type="ChEBI" id="CHEBI:30616"/>
        <dbReference type="ChEBI" id="CHEBI:61977"/>
        <dbReference type="ChEBI" id="CHEBI:456216"/>
        <dbReference type="EC" id="2.7.11.1"/>
    </reaction>
</comment>
<evidence type="ECO:0000313" key="16">
    <source>
        <dbReference type="EMBL" id="KAK1169732.1"/>
    </source>
</evidence>
<comment type="cofactor">
    <cofactor evidence="1">
        <name>Mg(2+)</name>
        <dbReference type="ChEBI" id="CHEBI:18420"/>
    </cofactor>
</comment>
<feature type="region of interest" description="Disordered" evidence="14">
    <location>
        <begin position="283"/>
        <end position="334"/>
    </location>
</feature>
<keyword evidence="5" id="KW-0808">Transferase</keyword>
<evidence type="ECO:0000256" key="14">
    <source>
        <dbReference type="SAM" id="MobiDB-lite"/>
    </source>
</evidence>
<keyword evidence="4" id="KW-0723">Serine/threonine-protein kinase</keyword>
<dbReference type="AlphaFoldDB" id="A0AAD8DJI3"/>
<feature type="region of interest" description="Disordered" evidence="14">
    <location>
        <begin position="711"/>
        <end position="806"/>
    </location>
</feature>
<name>A0AAD8DJI3_ACIOX</name>
<dbReference type="PROSITE" id="PS50011">
    <property type="entry name" value="PROTEIN_KINASE_DOM"/>
    <property type="match status" value="1"/>
</dbReference>
<dbReference type="InterPro" id="IPR011009">
    <property type="entry name" value="Kinase-like_dom_sf"/>
</dbReference>
<feature type="compositionally biased region" description="Basic and acidic residues" evidence="14">
    <location>
        <begin position="303"/>
        <end position="334"/>
    </location>
</feature>
<keyword evidence="6" id="KW-0479">Metal-binding</keyword>
<dbReference type="InterPro" id="IPR008271">
    <property type="entry name" value="Ser/Thr_kinase_AS"/>
</dbReference>
<keyword evidence="17" id="KW-1185">Reference proteome</keyword>
<evidence type="ECO:0000256" key="9">
    <source>
        <dbReference type="ARBA" id="ARBA00022840"/>
    </source>
</evidence>
<evidence type="ECO:0000256" key="13">
    <source>
        <dbReference type="PROSITE-ProRule" id="PRU10141"/>
    </source>
</evidence>
<reference evidence="16" key="1">
    <citation type="submission" date="2022-02" db="EMBL/GenBank/DDBJ databases">
        <title>Atlantic sturgeon de novo genome assembly.</title>
        <authorList>
            <person name="Stock M."/>
            <person name="Klopp C."/>
            <person name="Guiguen Y."/>
            <person name="Cabau C."/>
            <person name="Parinello H."/>
            <person name="Santidrian Yebra-Pimentel E."/>
            <person name="Kuhl H."/>
            <person name="Dirks R.P."/>
            <person name="Guessner J."/>
            <person name="Wuertz S."/>
            <person name="Du K."/>
            <person name="Schartl M."/>
        </authorList>
    </citation>
    <scope>NUCLEOTIDE SEQUENCE</scope>
    <source>
        <strain evidence="16">STURGEONOMICS-FGT-2020</strain>
        <tissue evidence="16">Whole blood</tissue>
    </source>
</reference>
<dbReference type="FunFam" id="1.10.510.10:FF:000172">
    <property type="entry name" value="serine/threonine-protein kinase Nek1 isoform X1"/>
    <property type="match status" value="1"/>
</dbReference>
<dbReference type="PANTHER" id="PTHR44899:SF1">
    <property type="entry name" value="SERINE_THREONINE-PROTEIN KINASE NEK5"/>
    <property type="match status" value="1"/>
</dbReference>
<dbReference type="Proteomes" id="UP001230051">
    <property type="component" value="Unassembled WGS sequence"/>
</dbReference>
<dbReference type="GO" id="GO:0046872">
    <property type="term" value="F:metal ion binding"/>
    <property type="evidence" value="ECO:0007669"/>
    <property type="project" value="UniProtKB-KW"/>
</dbReference>
<dbReference type="InterPro" id="IPR051131">
    <property type="entry name" value="NEK_Ser/Thr_kinase_NIMA"/>
</dbReference>
<dbReference type="EC" id="2.7.11.1" evidence="3"/>
<evidence type="ECO:0000256" key="5">
    <source>
        <dbReference type="ARBA" id="ARBA00022679"/>
    </source>
</evidence>
<keyword evidence="10" id="KW-0460">Magnesium</keyword>
<keyword evidence="9 13" id="KW-0067">ATP-binding</keyword>
<evidence type="ECO:0000259" key="15">
    <source>
        <dbReference type="PROSITE" id="PS50011"/>
    </source>
</evidence>
<evidence type="ECO:0000256" key="1">
    <source>
        <dbReference type="ARBA" id="ARBA00001946"/>
    </source>
</evidence>
<feature type="compositionally biased region" description="Acidic residues" evidence="14">
    <location>
        <begin position="718"/>
        <end position="749"/>
    </location>
</feature>
<evidence type="ECO:0000256" key="2">
    <source>
        <dbReference type="ARBA" id="ARBA00010886"/>
    </source>
</evidence>
<evidence type="ECO:0000256" key="10">
    <source>
        <dbReference type="ARBA" id="ARBA00022842"/>
    </source>
</evidence>
<accession>A0AAD8DJI3</accession>
<protein>
    <recommendedName>
        <fullName evidence="3">non-specific serine/threonine protein kinase</fullName>
        <ecNumber evidence="3">2.7.11.1</ecNumber>
    </recommendedName>
</protein>
<dbReference type="PROSITE" id="PS00108">
    <property type="entry name" value="PROTEIN_KINASE_ST"/>
    <property type="match status" value="1"/>
</dbReference>
<comment type="caution">
    <text evidence="16">The sequence shown here is derived from an EMBL/GenBank/DDBJ whole genome shotgun (WGS) entry which is preliminary data.</text>
</comment>
<evidence type="ECO:0000256" key="3">
    <source>
        <dbReference type="ARBA" id="ARBA00012513"/>
    </source>
</evidence>
<feature type="domain" description="Protein kinase" evidence="15">
    <location>
        <begin position="4"/>
        <end position="259"/>
    </location>
</feature>
<dbReference type="InterPro" id="IPR017441">
    <property type="entry name" value="Protein_kinase_ATP_BS"/>
</dbReference>
<dbReference type="SUPFAM" id="SSF56112">
    <property type="entry name" value="Protein kinase-like (PK-like)"/>
    <property type="match status" value="1"/>
</dbReference>
<dbReference type="PANTHER" id="PTHR44899">
    <property type="entry name" value="CAMK FAMILY PROTEIN KINASE"/>
    <property type="match status" value="1"/>
</dbReference>
<evidence type="ECO:0000256" key="4">
    <source>
        <dbReference type="ARBA" id="ARBA00022527"/>
    </source>
</evidence>
<dbReference type="FunFam" id="3.30.200.20:FF:000097">
    <property type="entry name" value="Probable serine/threonine-protein kinase nek1"/>
    <property type="match status" value="1"/>
</dbReference>
<proteinExistence type="inferred from homology"/>
<dbReference type="Gene3D" id="3.30.200.20">
    <property type="entry name" value="Phosphorylase Kinase, domain 1"/>
    <property type="match status" value="1"/>
</dbReference>
<keyword evidence="7 13" id="KW-0547">Nucleotide-binding</keyword>
<feature type="binding site" evidence="13">
    <location>
        <position position="43"/>
    </location>
    <ligand>
        <name>ATP</name>
        <dbReference type="ChEBI" id="CHEBI:30616"/>
    </ligand>
</feature>
<gene>
    <name evidence="16" type="primary">NEK5</name>
    <name evidence="16" type="ORF">AOXY_G8598</name>
</gene>
<evidence type="ECO:0000256" key="6">
    <source>
        <dbReference type="ARBA" id="ARBA00022723"/>
    </source>
</evidence>
<sequence length="806" mass="92795">MDKYEVVRMIGEGAFGKAFLVKAKENNGQCVIKEINFTRMPVKEKEASRKEVTLLSRMKHPNVVTFFNSFEEKMKLYIVMEYCDGGDLMKRISMQRGLLFAEAQILDWFVQICMGLKHIHDRKVLHRDIKAQNIFIANNGMKVKLGDFGIARMLNNTTELARTCVGTPYYLSPEICENRPYNNKTDIWSLGCVLYELCTLKHPFEGSNLRQLVVKICRGHFVPVAPRYSYDLRILVAQLFKISPRDRPSVNSILKKPFLEKLIAKHLSPELIKEEFSHTVLHRKKPSASKPVGHVSAQAQEAKVLKSQEHRSKARTPEKQRPRPEWKSPARNYQPEHKLVYPKPVLVERPMPRQCGQYGHYHAQLDLIQQRLPPQNPHCNQRAEDYYRDRLHSPQAHQRPDVIHDEYLQRRQEANQYKIKVEKQLGLRPSTGDAYHHYRGQVQEQRVESPGEAQRQQAKKPGSEEVYLKQLKEIRQQYHNDIKDIKVKAGEVQPPVNVETYLVKQGKPNDLPVRAQVEQERKEPVQDNDERLRQIMFENRQERKALEKKYKAKKGVMFEVPLEEDPKQEEEEIDFLNQTLTFHDGDNLKQRDWKNVSIQGCLDMIVGDKAAPQKEPCRTDVNLVDRSSPENRRQWNQGPPETLLNAIAAIEVTSVYPSMTGDVLGHAASVDEAAAEKRKQWGADPPSTLLNALANAELVLGTLTDDQQATFKSWSPKEDDEAASDIDVDDERLEPRSDDDDTNFEDSEDELNKEVAESMKSFMSPAEGEEQTEETKEVPSAVPEEEKEQKASTKGDTLTEEQHQPH</sequence>
<evidence type="ECO:0000313" key="17">
    <source>
        <dbReference type="Proteomes" id="UP001230051"/>
    </source>
</evidence>
<evidence type="ECO:0000256" key="11">
    <source>
        <dbReference type="ARBA" id="ARBA00047899"/>
    </source>
</evidence>
<dbReference type="GO" id="GO:0004674">
    <property type="term" value="F:protein serine/threonine kinase activity"/>
    <property type="evidence" value="ECO:0007669"/>
    <property type="project" value="UniProtKB-KW"/>
</dbReference>
<organism evidence="16 17">
    <name type="scientific">Acipenser oxyrinchus oxyrinchus</name>
    <dbReference type="NCBI Taxonomy" id="40147"/>
    <lineage>
        <taxon>Eukaryota</taxon>
        <taxon>Metazoa</taxon>
        <taxon>Chordata</taxon>
        <taxon>Craniata</taxon>
        <taxon>Vertebrata</taxon>
        <taxon>Euteleostomi</taxon>
        <taxon>Actinopterygii</taxon>
        <taxon>Chondrostei</taxon>
        <taxon>Acipenseriformes</taxon>
        <taxon>Acipenseridae</taxon>
        <taxon>Acipenser</taxon>
    </lineage>
</organism>
<comment type="catalytic activity">
    <reaction evidence="12">
        <text>L-seryl-[protein] + ATP = O-phospho-L-seryl-[protein] + ADP + H(+)</text>
        <dbReference type="Rhea" id="RHEA:17989"/>
        <dbReference type="Rhea" id="RHEA-COMP:9863"/>
        <dbReference type="Rhea" id="RHEA-COMP:11604"/>
        <dbReference type="ChEBI" id="CHEBI:15378"/>
        <dbReference type="ChEBI" id="CHEBI:29999"/>
        <dbReference type="ChEBI" id="CHEBI:30616"/>
        <dbReference type="ChEBI" id="CHEBI:83421"/>
        <dbReference type="ChEBI" id="CHEBI:456216"/>
        <dbReference type="EC" id="2.7.11.1"/>
    </reaction>
</comment>
<dbReference type="Gene3D" id="1.10.510.10">
    <property type="entry name" value="Transferase(Phosphotransferase) domain 1"/>
    <property type="match status" value="1"/>
</dbReference>
<dbReference type="EMBL" id="JAGXEW010000007">
    <property type="protein sequence ID" value="KAK1169732.1"/>
    <property type="molecule type" value="Genomic_DNA"/>
</dbReference>
<dbReference type="SMART" id="SM00220">
    <property type="entry name" value="S_TKc"/>
    <property type="match status" value="1"/>
</dbReference>
<dbReference type="Pfam" id="PF00069">
    <property type="entry name" value="Pkinase"/>
    <property type="match status" value="1"/>
</dbReference>
<evidence type="ECO:0000256" key="8">
    <source>
        <dbReference type="ARBA" id="ARBA00022777"/>
    </source>
</evidence>
<feature type="region of interest" description="Disordered" evidence="14">
    <location>
        <begin position="443"/>
        <end position="464"/>
    </location>
</feature>
<keyword evidence="8 16" id="KW-0418">Kinase</keyword>
<dbReference type="GO" id="GO:0005524">
    <property type="term" value="F:ATP binding"/>
    <property type="evidence" value="ECO:0007669"/>
    <property type="project" value="UniProtKB-UniRule"/>
</dbReference>
<dbReference type="InterPro" id="IPR000719">
    <property type="entry name" value="Prot_kinase_dom"/>
</dbReference>
<evidence type="ECO:0000256" key="12">
    <source>
        <dbReference type="ARBA" id="ARBA00048679"/>
    </source>
</evidence>
<dbReference type="PROSITE" id="PS00107">
    <property type="entry name" value="PROTEIN_KINASE_ATP"/>
    <property type="match status" value="1"/>
</dbReference>
<comment type="similarity">
    <text evidence="2">Belongs to the protein kinase superfamily. NEK Ser/Thr protein kinase family. NIMA subfamily.</text>
</comment>